<sequence>MHDLLVVGAGPYGLSIAAHAQARGLDTRVFGRPMQSWRDHMPRGMFLKSEPWASNLSAPGAAFRLDQYCAEQGSTARHGHPIPVETFASYGLWFARQAVDQLDERMIEHIDAAPDGFVLRTQDGQLLRSRAVALANGVLPYMHIPEALRNLSDAHVSHSSRHSDLGRFTGSDVTVVGAGQAALEIAALLAEQGTRVRILARASRLDWNTVPPPWARPWHQSLRAPHSGLGCGWRNWFYSEKPGAFRRLPERTRAAVTATALGPAGAWWVRDRVGTGAIDIRMGRTIVDARPSAGRIHVRALGTTQGMEDFETDHIIAATGFQATCARMTLLAPGVRHMLTRRPEDTPRVGRGFESAYPGLFLAGLVTTPDYGPAMRFVHGASYTAPSLVDGVERYLTRRNWRRGPVVPMGRRHTPEPVPVPSDRL</sequence>
<dbReference type="InterPro" id="IPR050982">
    <property type="entry name" value="Auxin_biosynth/cation_transpt"/>
</dbReference>
<reference evidence="2 3" key="1">
    <citation type="submission" date="2022-10" db="EMBL/GenBank/DDBJ databases">
        <authorList>
            <person name="Xie J."/>
            <person name="Shen N."/>
        </authorList>
    </citation>
    <scope>NUCLEOTIDE SEQUENCE [LARGE SCALE GENOMIC DNA]</scope>
    <source>
        <strain evidence="2 3">DSM 41681</strain>
    </source>
</reference>
<dbReference type="Gene3D" id="3.50.50.60">
    <property type="entry name" value="FAD/NAD(P)-binding domain"/>
    <property type="match status" value="1"/>
</dbReference>
<proteinExistence type="predicted"/>
<dbReference type="PRINTS" id="PR00368">
    <property type="entry name" value="FADPNR"/>
</dbReference>
<dbReference type="Pfam" id="PF13738">
    <property type="entry name" value="Pyr_redox_3"/>
    <property type="match status" value="1"/>
</dbReference>
<dbReference type="PANTHER" id="PTHR43539">
    <property type="entry name" value="FLAVIN-BINDING MONOOXYGENASE-LIKE PROTEIN (AFU_ORTHOLOGUE AFUA_4G09220)"/>
    <property type="match status" value="1"/>
</dbReference>
<dbReference type="Proteomes" id="UP001352223">
    <property type="component" value="Unassembled WGS sequence"/>
</dbReference>
<protein>
    <submittedName>
        <fullName evidence="2">NAD(P)-binding domain-containing protein</fullName>
    </submittedName>
</protein>
<comment type="caution">
    <text evidence="2">The sequence shown here is derived from an EMBL/GenBank/DDBJ whole genome shotgun (WGS) entry which is preliminary data.</text>
</comment>
<dbReference type="InterPro" id="IPR036188">
    <property type="entry name" value="FAD/NAD-bd_sf"/>
</dbReference>
<dbReference type="PANTHER" id="PTHR43539:SF78">
    <property type="entry name" value="FLAVIN-CONTAINING MONOOXYGENASE"/>
    <property type="match status" value="1"/>
</dbReference>
<dbReference type="RefSeq" id="WP_324768522.1">
    <property type="nucleotide sequence ID" value="NZ_BAAATS010000072.1"/>
</dbReference>
<evidence type="ECO:0000313" key="3">
    <source>
        <dbReference type="Proteomes" id="UP001352223"/>
    </source>
</evidence>
<keyword evidence="3" id="KW-1185">Reference proteome</keyword>
<dbReference type="EMBL" id="JAOZYB010000085">
    <property type="protein sequence ID" value="MEB3961274.1"/>
    <property type="molecule type" value="Genomic_DNA"/>
</dbReference>
<name>A0ABU6C979_9ACTN</name>
<dbReference type="PRINTS" id="PR00411">
    <property type="entry name" value="PNDRDTASEI"/>
</dbReference>
<evidence type="ECO:0000313" key="2">
    <source>
        <dbReference type="EMBL" id="MEB3961274.1"/>
    </source>
</evidence>
<organism evidence="2 3">
    <name type="scientific">Streptomyces kunmingensis</name>
    <dbReference type="NCBI Taxonomy" id="68225"/>
    <lineage>
        <taxon>Bacteria</taxon>
        <taxon>Bacillati</taxon>
        <taxon>Actinomycetota</taxon>
        <taxon>Actinomycetes</taxon>
        <taxon>Kitasatosporales</taxon>
        <taxon>Streptomycetaceae</taxon>
        <taxon>Streptomyces</taxon>
    </lineage>
</organism>
<keyword evidence="1" id="KW-0560">Oxidoreductase</keyword>
<accession>A0ABU6C979</accession>
<dbReference type="SUPFAM" id="SSF51905">
    <property type="entry name" value="FAD/NAD(P)-binding domain"/>
    <property type="match status" value="1"/>
</dbReference>
<evidence type="ECO:0000256" key="1">
    <source>
        <dbReference type="ARBA" id="ARBA00023002"/>
    </source>
</evidence>
<gene>
    <name evidence="2" type="ORF">OKJ48_13610</name>
</gene>